<dbReference type="GO" id="GO:0004129">
    <property type="term" value="F:cytochrome-c oxidase activity"/>
    <property type="evidence" value="ECO:0007669"/>
    <property type="project" value="EnsemblFungi"/>
</dbReference>
<comment type="pathway">
    <text evidence="2">Energy metabolism; oxidative phosphorylation.</text>
</comment>
<keyword evidence="6" id="KW-0809">Transit peptide</keyword>
<protein>
    <submittedName>
        <fullName evidence="12">Cytochrome c oxidase subunit IV</fullName>
    </submittedName>
</protein>
<dbReference type="RefSeq" id="XP_020044260.1">
    <property type="nucleotide sequence ID" value="XM_020189552.2"/>
</dbReference>
<name>A0A1D2V923_9ASCO</name>
<evidence type="ECO:0000256" key="2">
    <source>
        <dbReference type="ARBA" id="ARBA00004673"/>
    </source>
</evidence>
<dbReference type="OrthoDB" id="186013at2759"/>
<evidence type="ECO:0000256" key="4">
    <source>
        <dbReference type="ARBA" id="ARBA00022692"/>
    </source>
</evidence>
<dbReference type="PANTHER" id="PTHR10707">
    <property type="entry name" value="CYTOCHROME C OXIDASE SUBUNIT IV"/>
    <property type="match status" value="1"/>
</dbReference>
<evidence type="ECO:0000256" key="9">
    <source>
        <dbReference type="ARBA" id="ARBA00023128"/>
    </source>
</evidence>
<evidence type="ECO:0000256" key="5">
    <source>
        <dbReference type="ARBA" id="ARBA00022792"/>
    </source>
</evidence>
<dbReference type="GO" id="GO:0005743">
    <property type="term" value="C:mitochondrial inner membrane"/>
    <property type="evidence" value="ECO:0007669"/>
    <property type="project" value="UniProtKB-SubCell"/>
</dbReference>
<keyword evidence="10 11" id="KW-0472">Membrane</keyword>
<dbReference type="Gene3D" id="1.10.442.10">
    <property type="entry name" value="Cytochrome c oxidase subunit IV"/>
    <property type="match status" value="1"/>
</dbReference>
<proteinExistence type="inferred from homology"/>
<keyword evidence="5" id="KW-0999">Mitochondrion inner membrane</keyword>
<evidence type="ECO:0000256" key="11">
    <source>
        <dbReference type="SAM" id="Phobius"/>
    </source>
</evidence>
<gene>
    <name evidence="12" type="ORF">ASCRUDRAFT_18630</name>
</gene>
<dbReference type="EMBL" id="KV454497">
    <property type="protein sequence ID" value="ODV57953.1"/>
    <property type="molecule type" value="Genomic_DNA"/>
</dbReference>
<dbReference type="CDD" id="cd00922">
    <property type="entry name" value="Cyt_c_Oxidase_IV"/>
    <property type="match status" value="1"/>
</dbReference>
<accession>A0A1D2V923</accession>
<dbReference type="SUPFAM" id="SSF81406">
    <property type="entry name" value="Mitochondrial cytochrome c oxidase subunit IV"/>
    <property type="match status" value="1"/>
</dbReference>
<dbReference type="Proteomes" id="UP000095038">
    <property type="component" value="Unassembled WGS sequence"/>
</dbReference>
<evidence type="ECO:0000256" key="10">
    <source>
        <dbReference type="ARBA" id="ARBA00023136"/>
    </source>
</evidence>
<feature type="non-terminal residue" evidence="12">
    <location>
        <position position="1"/>
    </location>
</feature>
<dbReference type="GO" id="GO:0045277">
    <property type="term" value="C:respiratory chain complex IV"/>
    <property type="evidence" value="ECO:0007669"/>
    <property type="project" value="EnsemblFungi"/>
</dbReference>
<evidence type="ECO:0000256" key="3">
    <source>
        <dbReference type="ARBA" id="ARBA00008135"/>
    </source>
</evidence>
<dbReference type="STRING" id="1344418.A0A1D2V923"/>
<keyword evidence="8" id="KW-0560">Oxidoreductase</keyword>
<dbReference type="InterPro" id="IPR004203">
    <property type="entry name" value="Cyt_c_oxidase_su4_fam"/>
</dbReference>
<dbReference type="FunFam" id="1.10.442.10:FF:000002">
    <property type="entry name" value="Cytochrome c oxidase subunit V"/>
    <property type="match status" value="1"/>
</dbReference>
<dbReference type="GO" id="GO:0016491">
    <property type="term" value="F:oxidoreductase activity"/>
    <property type="evidence" value="ECO:0007669"/>
    <property type="project" value="UniProtKB-KW"/>
</dbReference>
<evidence type="ECO:0000313" key="12">
    <source>
        <dbReference type="EMBL" id="ODV57953.1"/>
    </source>
</evidence>
<evidence type="ECO:0000256" key="6">
    <source>
        <dbReference type="ARBA" id="ARBA00022946"/>
    </source>
</evidence>
<keyword evidence="9" id="KW-0496">Mitochondrion</keyword>
<comment type="subcellular location">
    <subcellularLocation>
        <location evidence="1">Mitochondrion inner membrane</location>
        <topology evidence="1">Single-pass membrane protein</topology>
    </subcellularLocation>
</comment>
<organism evidence="12 13">
    <name type="scientific">Ascoidea rubescens DSM 1968</name>
    <dbReference type="NCBI Taxonomy" id="1344418"/>
    <lineage>
        <taxon>Eukaryota</taxon>
        <taxon>Fungi</taxon>
        <taxon>Dikarya</taxon>
        <taxon>Ascomycota</taxon>
        <taxon>Saccharomycotina</taxon>
        <taxon>Saccharomycetes</taxon>
        <taxon>Ascoideaceae</taxon>
        <taxon>Ascoidea</taxon>
    </lineage>
</organism>
<feature type="non-terminal residue" evidence="12">
    <location>
        <position position="129"/>
    </location>
</feature>
<evidence type="ECO:0000256" key="7">
    <source>
        <dbReference type="ARBA" id="ARBA00022989"/>
    </source>
</evidence>
<dbReference type="InterPro" id="IPR036639">
    <property type="entry name" value="Cyt_c_oxidase_su4_sf"/>
</dbReference>
<keyword evidence="4 11" id="KW-0812">Transmembrane</keyword>
<keyword evidence="7 11" id="KW-1133">Transmembrane helix</keyword>
<evidence type="ECO:0000256" key="1">
    <source>
        <dbReference type="ARBA" id="ARBA00004434"/>
    </source>
</evidence>
<reference evidence="13" key="1">
    <citation type="submission" date="2016-05" db="EMBL/GenBank/DDBJ databases">
        <title>Comparative genomics of biotechnologically important yeasts.</title>
        <authorList>
            <consortium name="DOE Joint Genome Institute"/>
            <person name="Riley R."/>
            <person name="Haridas S."/>
            <person name="Wolfe K.H."/>
            <person name="Lopes M.R."/>
            <person name="Hittinger C.T."/>
            <person name="Goker M."/>
            <person name="Salamov A."/>
            <person name="Wisecaver J."/>
            <person name="Long T.M."/>
            <person name="Aerts A.L."/>
            <person name="Barry K."/>
            <person name="Choi C."/>
            <person name="Clum A."/>
            <person name="Coughlan A.Y."/>
            <person name="Deshpande S."/>
            <person name="Douglass A.P."/>
            <person name="Hanson S.J."/>
            <person name="Klenk H.-P."/>
            <person name="Labutti K."/>
            <person name="Lapidus A."/>
            <person name="Lindquist E."/>
            <person name="Lipzen A."/>
            <person name="Meier-Kolthoff J.P."/>
            <person name="Ohm R.A."/>
            <person name="Otillar R.P."/>
            <person name="Pangilinan J."/>
            <person name="Peng Y."/>
            <person name="Rokas A."/>
            <person name="Rosa C.A."/>
            <person name="Scheuner C."/>
            <person name="Sibirny A.A."/>
            <person name="Slot J.C."/>
            <person name="Stielow J.B."/>
            <person name="Sun H."/>
            <person name="Kurtzman C.P."/>
            <person name="Blackwell M."/>
            <person name="Grigoriev I.V."/>
            <person name="Jeffries T.W."/>
        </authorList>
    </citation>
    <scope>NUCLEOTIDE SEQUENCE [LARGE SCALE GENOMIC DNA]</scope>
    <source>
        <strain evidence="13">DSM 1968</strain>
    </source>
</reference>
<dbReference type="InParanoid" id="A0A1D2V923"/>
<dbReference type="GO" id="GO:0006123">
    <property type="term" value="P:mitochondrial electron transport, cytochrome c to oxygen"/>
    <property type="evidence" value="ECO:0007669"/>
    <property type="project" value="InterPro"/>
</dbReference>
<keyword evidence="13" id="KW-1185">Reference proteome</keyword>
<dbReference type="AlphaFoldDB" id="A0A1D2V923"/>
<evidence type="ECO:0000313" key="13">
    <source>
        <dbReference type="Proteomes" id="UP000095038"/>
    </source>
</evidence>
<sequence length="129" mass="14623">SLSNATVADLNKRWEGLPSSDQEEIILQLNERQKLNWKELTPEEKKAAWYISYGEWGPRRPVHQKGDGLKIFGGVVLGLGIASGLFVLFRLNAPAQPKTMTREWQEASDEYLKSKNANPFTSYSQIQSK</sequence>
<evidence type="ECO:0000256" key="8">
    <source>
        <dbReference type="ARBA" id="ARBA00023002"/>
    </source>
</evidence>
<dbReference type="PANTHER" id="PTHR10707:SF10">
    <property type="entry name" value="CYTOCHROME C OXIDASE SUBUNIT 4"/>
    <property type="match status" value="1"/>
</dbReference>
<feature type="transmembrane region" description="Helical" evidence="11">
    <location>
        <begin position="71"/>
        <end position="91"/>
    </location>
</feature>
<comment type="similarity">
    <text evidence="3">Belongs to the cytochrome c oxidase IV family.</text>
</comment>
<dbReference type="GeneID" id="30963188"/>
<dbReference type="Pfam" id="PF02936">
    <property type="entry name" value="COX4"/>
    <property type="match status" value="1"/>
</dbReference>
<dbReference type="FunCoup" id="A0A1D2V923">
    <property type="interactions" value="112"/>
</dbReference>